<name>A0A2U8FRK3_9BURK</name>
<evidence type="ECO:0000313" key="8">
    <source>
        <dbReference type="Proteomes" id="UP000244892"/>
    </source>
</evidence>
<dbReference type="KEGG" id="aon:DEH84_09440"/>
<feature type="transmembrane region" description="Helical" evidence="5">
    <location>
        <begin position="45"/>
        <end position="63"/>
    </location>
</feature>
<evidence type="ECO:0000256" key="3">
    <source>
        <dbReference type="ARBA" id="ARBA00022989"/>
    </source>
</evidence>
<evidence type="ECO:0000256" key="2">
    <source>
        <dbReference type="ARBA" id="ARBA00022692"/>
    </source>
</evidence>
<evidence type="ECO:0000256" key="1">
    <source>
        <dbReference type="ARBA" id="ARBA00004370"/>
    </source>
</evidence>
<dbReference type="GO" id="GO:0016020">
    <property type="term" value="C:membrane"/>
    <property type="evidence" value="ECO:0007669"/>
    <property type="project" value="UniProtKB-SubCell"/>
</dbReference>
<protein>
    <submittedName>
        <fullName evidence="7">DUF4149 domain-containing protein</fullName>
    </submittedName>
</protein>
<keyword evidence="2 5" id="KW-0812">Transmembrane</keyword>
<accession>A0A2U8FRK3</accession>
<feature type="domain" description="TMEM205-like" evidence="6">
    <location>
        <begin position="10"/>
        <end position="111"/>
    </location>
</feature>
<reference evidence="7 8" key="1">
    <citation type="submission" date="2018-05" db="EMBL/GenBank/DDBJ databases">
        <title>complete genome sequence of Aquabacterium olei NBRC 110486.</title>
        <authorList>
            <person name="Tang B."/>
            <person name="Chang J."/>
            <person name="Zhang L."/>
            <person name="Yang H."/>
        </authorList>
    </citation>
    <scope>NUCLEOTIDE SEQUENCE [LARGE SCALE GENOMIC DNA]</scope>
    <source>
        <strain evidence="7 8">NBRC 110486</strain>
    </source>
</reference>
<dbReference type="RefSeq" id="WP_109036630.1">
    <property type="nucleotide sequence ID" value="NZ_CP029210.1"/>
</dbReference>
<feature type="transmembrane region" description="Helical" evidence="5">
    <location>
        <begin position="75"/>
        <end position="101"/>
    </location>
</feature>
<keyword evidence="4 5" id="KW-0472">Membrane</keyword>
<comment type="subcellular location">
    <subcellularLocation>
        <location evidence="1">Membrane</location>
    </subcellularLocation>
</comment>
<dbReference type="OrthoDB" id="5797290at2"/>
<keyword evidence="3 5" id="KW-1133">Transmembrane helix</keyword>
<dbReference type="EMBL" id="CP029210">
    <property type="protein sequence ID" value="AWI53630.1"/>
    <property type="molecule type" value="Genomic_DNA"/>
</dbReference>
<dbReference type="Pfam" id="PF13664">
    <property type="entry name" value="DUF4149"/>
    <property type="match status" value="1"/>
</dbReference>
<dbReference type="InterPro" id="IPR025423">
    <property type="entry name" value="TMEM205-like"/>
</dbReference>
<organism evidence="7 8">
    <name type="scientific">Aquabacterium olei</name>
    <dbReference type="NCBI Taxonomy" id="1296669"/>
    <lineage>
        <taxon>Bacteria</taxon>
        <taxon>Pseudomonadati</taxon>
        <taxon>Pseudomonadota</taxon>
        <taxon>Betaproteobacteria</taxon>
        <taxon>Burkholderiales</taxon>
        <taxon>Aquabacterium</taxon>
    </lineage>
</organism>
<evidence type="ECO:0000259" key="6">
    <source>
        <dbReference type="Pfam" id="PF13664"/>
    </source>
</evidence>
<proteinExistence type="predicted"/>
<feature type="transmembrane region" description="Helical" evidence="5">
    <location>
        <begin position="121"/>
        <end position="142"/>
    </location>
</feature>
<sequence length="152" mass="16188">MKLQRLQTALAGIWAGLLLGVGGVSAPSLFMVLDRTQAGLGAGRIFATEARLSLFIAVVLYALERRRVRDLAESGVAGSVMTGNLLLMLAALFLTIFGQFALHPMIEAAKAGEPTLLSFGALHGISAALFWIKALCVLALAWRLTRLASRQP</sequence>
<feature type="transmembrane region" description="Helical" evidence="5">
    <location>
        <begin position="12"/>
        <end position="33"/>
    </location>
</feature>
<evidence type="ECO:0000256" key="4">
    <source>
        <dbReference type="ARBA" id="ARBA00023136"/>
    </source>
</evidence>
<evidence type="ECO:0000256" key="5">
    <source>
        <dbReference type="SAM" id="Phobius"/>
    </source>
</evidence>
<keyword evidence="8" id="KW-1185">Reference proteome</keyword>
<evidence type="ECO:0000313" key="7">
    <source>
        <dbReference type="EMBL" id="AWI53630.1"/>
    </source>
</evidence>
<dbReference type="AlphaFoldDB" id="A0A2U8FRK3"/>
<dbReference type="Proteomes" id="UP000244892">
    <property type="component" value="Chromosome"/>
</dbReference>
<gene>
    <name evidence="7" type="ORF">DEH84_09440</name>
</gene>